<comment type="subcellular location">
    <subcellularLocation>
        <location evidence="1">Cell projection</location>
        <location evidence="1">Cilium</location>
    </subcellularLocation>
    <subcellularLocation>
        <location evidence="2">Cytoplasm</location>
    </subcellularLocation>
</comment>
<evidence type="ECO:0000256" key="4">
    <source>
        <dbReference type="ARBA" id="ARBA00022614"/>
    </source>
</evidence>
<dbReference type="SUPFAM" id="SSF52058">
    <property type="entry name" value="L domain-like"/>
    <property type="match status" value="1"/>
</dbReference>
<dbReference type="PROSITE" id="PS51450">
    <property type="entry name" value="LRR"/>
    <property type="match status" value="2"/>
</dbReference>
<feature type="non-terminal residue" evidence="12">
    <location>
        <position position="1"/>
    </location>
</feature>
<dbReference type="InterPro" id="IPR056496">
    <property type="entry name" value="CS_DNAAF11_C"/>
</dbReference>
<dbReference type="Proteomes" id="UP000054232">
    <property type="component" value="Unassembled WGS sequence"/>
</dbReference>
<dbReference type="Gene3D" id="3.80.10.10">
    <property type="entry name" value="Ribonuclease Inhibitor"/>
    <property type="match status" value="1"/>
</dbReference>
<keyword evidence="5" id="KW-0677">Repeat</keyword>
<keyword evidence="3" id="KW-0963">Cytoplasm</keyword>
<feature type="compositionally biased region" description="Basic and acidic residues" evidence="10">
    <location>
        <begin position="215"/>
        <end position="245"/>
    </location>
</feature>
<feature type="compositionally biased region" description="Basic and acidic residues" evidence="10">
    <location>
        <begin position="182"/>
        <end position="203"/>
    </location>
</feature>
<evidence type="ECO:0000256" key="10">
    <source>
        <dbReference type="SAM" id="MobiDB-lite"/>
    </source>
</evidence>
<comment type="similarity">
    <text evidence="8">Belongs to the tilB family.</text>
</comment>
<name>A0A093IVU3_EURHL</name>
<keyword evidence="7" id="KW-0966">Cell projection</keyword>
<dbReference type="GO" id="GO:0005737">
    <property type="term" value="C:cytoplasm"/>
    <property type="evidence" value="ECO:0007669"/>
    <property type="project" value="UniProtKB-SubCell"/>
</dbReference>
<feature type="non-terminal residue" evidence="12">
    <location>
        <position position="484"/>
    </location>
</feature>
<evidence type="ECO:0000256" key="9">
    <source>
        <dbReference type="ARBA" id="ARBA00050057"/>
    </source>
</evidence>
<evidence type="ECO:0000256" key="3">
    <source>
        <dbReference type="ARBA" id="ARBA00022490"/>
    </source>
</evidence>
<keyword evidence="13" id="KW-1185">Reference proteome</keyword>
<sequence length="484" mass="56456">FLSVTEDLVRRRAEHNNCEIFSLEEISLHQQGIEKLEYLDKWCRDLKILYLQNNLIPKIENVGKLKKLEYLNLALNNIERIENLEGCEDLKKLDLTANFVGELSSIETLKYNIHLKELFLVGNPCTEFEGYRQFVVATLHQLKCLDSKEIKRSERIQALQNYPEVKQKIREQEQAYLLKRAREKEEAQTRMQERKDKKQKQIESKLGFDSPDSLQNKENHQAEGDREQETWRTVEDDEEDRRFWEEPTPYTPESRLETHRYIEEKRRAKDSARHVFVLISSMNQGRGNFQRESKKREKPLWTLVTAEGKVLNVNAPKLHFSVKDDEQNNQIILDLAVYRHLDTSLLDVDVQPTYIRVLVKGKPFQFVLPEEVKPDSSSAKRSQTTGHLVVSMPKAKEAILAKQKVSTSIKHSDCNTLKKNAGRSGQVEKLEVDPSKYSFPDVTKIIQEKESIGQGPLRLQPEKITESKMRYVDFENNEDVPPLI</sequence>
<dbReference type="SMART" id="SM00365">
    <property type="entry name" value="LRR_SD22"/>
    <property type="match status" value="3"/>
</dbReference>
<dbReference type="Pfam" id="PF14580">
    <property type="entry name" value="LRR_9"/>
    <property type="match status" value="1"/>
</dbReference>
<dbReference type="EMBL" id="KK568399">
    <property type="protein sequence ID" value="KFW05788.1"/>
    <property type="molecule type" value="Genomic_DNA"/>
</dbReference>
<gene>
    <name evidence="12" type="ORF">N326_13522</name>
</gene>
<reference evidence="12 13" key="1">
    <citation type="submission" date="2014-04" db="EMBL/GenBank/DDBJ databases">
        <title>Genome evolution of avian class.</title>
        <authorList>
            <person name="Zhang G."/>
            <person name="Li C."/>
        </authorList>
    </citation>
    <scope>NUCLEOTIDE SEQUENCE [LARGE SCALE GENOMIC DNA]</scope>
    <source>
        <strain evidence="12">BGI_N326</strain>
    </source>
</reference>
<dbReference type="GO" id="GO:0005929">
    <property type="term" value="C:cilium"/>
    <property type="evidence" value="ECO:0007669"/>
    <property type="project" value="UniProtKB-SubCell"/>
</dbReference>
<evidence type="ECO:0000256" key="8">
    <source>
        <dbReference type="ARBA" id="ARBA00049982"/>
    </source>
</evidence>
<keyword evidence="4" id="KW-0433">Leucine-rich repeat</keyword>
<accession>A0A093IVU3</accession>
<evidence type="ECO:0000256" key="6">
    <source>
        <dbReference type="ARBA" id="ARBA00023069"/>
    </source>
</evidence>
<evidence type="ECO:0000256" key="5">
    <source>
        <dbReference type="ARBA" id="ARBA00022737"/>
    </source>
</evidence>
<keyword evidence="6" id="KW-0969">Cilium</keyword>
<dbReference type="SUPFAM" id="SSF49764">
    <property type="entry name" value="HSP20-like chaperones"/>
    <property type="match status" value="1"/>
</dbReference>
<proteinExistence type="inferred from homology"/>
<evidence type="ECO:0000256" key="7">
    <source>
        <dbReference type="ARBA" id="ARBA00023273"/>
    </source>
</evidence>
<protein>
    <recommendedName>
        <fullName evidence="9">Leucine-rich repeat-containing protein 6</fullName>
    </recommendedName>
</protein>
<dbReference type="Pfam" id="PF23602">
    <property type="entry name" value="CS_DNAAF11_C"/>
    <property type="match status" value="1"/>
</dbReference>
<dbReference type="GO" id="GO:0036158">
    <property type="term" value="P:outer dynein arm assembly"/>
    <property type="evidence" value="ECO:0007669"/>
    <property type="project" value="TreeGrafter"/>
</dbReference>
<evidence type="ECO:0000313" key="13">
    <source>
        <dbReference type="Proteomes" id="UP000054232"/>
    </source>
</evidence>
<dbReference type="InterPro" id="IPR001611">
    <property type="entry name" value="Leu-rich_rpt"/>
</dbReference>
<evidence type="ECO:0000259" key="11">
    <source>
        <dbReference type="Pfam" id="PF23602"/>
    </source>
</evidence>
<dbReference type="AlphaFoldDB" id="A0A093IVU3"/>
<evidence type="ECO:0000313" key="12">
    <source>
        <dbReference type="EMBL" id="KFW05788.1"/>
    </source>
</evidence>
<dbReference type="InterPro" id="IPR032675">
    <property type="entry name" value="LRR_dom_sf"/>
</dbReference>
<evidence type="ECO:0000256" key="1">
    <source>
        <dbReference type="ARBA" id="ARBA00004138"/>
    </source>
</evidence>
<organism evidence="12 13">
    <name type="scientific">Eurypyga helias</name>
    <name type="common">Sunbittern</name>
    <name type="synonym">Ardea helias</name>
    <dbReference type="NCBI Taxonomy" id="54383"/>
    <lineage>
        <taxon>Eukaryota</taxon>
        <taxon>Metazoa</taxon>
        <taxon>Chordata</taxon>
        <taxon>Craniata</taxon>
        <taxon>Vertebrata</taxon>
        <taxon>Euteleostomi</taxon>
        <taxon>Archelosauria</taxon>
        <taxon>Archosauria</taxon>
        <taxon>Dinosauria</taxon>
        <taxon>Saurischia</taxon>
        <taxon>Theropoda</taxon>
        <taxon>Coelurosauria</taxon>
        <taxon>Aves</taxon>
        <taxon>Neognathae</taxon>
        <taxon>Neoaves</taxon>
        <taxon>Phaethontimorphae</taxon>
        <taxon>Eurypygiformes</taxon>
        <taxon>Eurypygidae</taxon>
        <taxon>Eurypyga</taxon>
    </lineage>
</organism>
<dbReference type="InterPro" id="IPR008978">
    <property type="entry name" value="HSP20-like_chaperone"/>
</dbReference>
<feature type="domain" description="Dynein axonemal assembly factor 11-like CS" evidence="11">
    <location>
        <begin position="290"/>
        <end position="394"/>
    </location>
</feature>
<dbReference type="FunFam" id="3.80.10.10:FF:000052">
    <property type="entry name" value="Leucine rich repeat containing 6"/>
    <property type="match status" value="1"/>
</dbReference>
<dbReference type="PANTHER" id="PTHR18849:SF0">
    <property type="entry name" value="CILIA- AND FLAGELLA-ASSOCIATED PROTEIN 410-RELATED"/>
    <property type="match status" value="1"/>
</dbReference>
<evidence type="ECO:0000256" key="2">
    <source>
        <dbReference type="ARBA" id="ARBA00004496"/>
    </source>
</evidence>
<dbReference type="PANTHER" id="PTHR18849">
    <property type="entry name" value="LEUCINE RICH REPEAT PROTEIN"/>
    <property type="match status" value="1"/>
</dbReference>
<feature type="region of interest" description="Disordered" evidence="10">
    <location>
        <begin position="182"/>
        <end position="250"/>
    </location>
</feature>